<evidence type="ECO:0000313" key="1">
    <source>
        <dbReference type="EMBL" id="CAA7399944.1"/>
    </source>
</evidence>
<evidence type="ECO:0000313" key="2">
    <source>
        <dbReference type="Proteomes" id="UP000663760"/>
    </source>
</evidence>
<keyword evidence="2" id="KW-1185">Reference proteome</keyword>
<accession>A0A7I8KSE8</accession>
<gene>
    <name evidence="1" type="ORF">SI8410_07010614</name>
</gene>
<reference evidence="1" key="1">
    <citation type="submission" date="2020-02" db="EMBL/GenBank/DDBJ databases">
        <authorList>
            <person name="Scholz U."/>
            <person name="Mascher M."/>
            <person name="Fiebig A."/>
        </authorList>
    </citation>
    <scope>NUCLEOTIDE SEQUENCE</scope>
</reference>
<proteinExistence type="predicted"/>
<dbReference type="AlphaFoldDB" id="A0A7I8KSE8"/>
<dbReference type="Proteomes" id="UP000663760">
    <property type="component" value="Chromosome 7"/>
</dbReference>
<protein>
    <submittedName>
        <fullName evidence="1">Uncharacterized protein</fullName>
    </submittedName>
</protein>
<organism evidence="1 2">
    <name type="scientific">Spirodela intermedia</name>
    <name type="common">Intermediate duckweed</name>
    <dbReference type="NCBI Taxonomy" id="51605"/>
    <lineage>
        <taxon>Eukaryota</taxon>
        <taxon>Viridiplantae</taxon>
        <taxon>Streptophyta</taxon>
        <taxon>Embryophyta</taxon>
        <taxon>Tracheophyta</taxon>
        <taxon>Spermatophyta</taxon>
        <taxon>Magnoliopsida</taxon>
        <taxon>Liliopsida</taxon>
        <taxon>Araceae</taxon>
        <taxon>Lemnoideae</taxon>
        <taxon>Spirodela</taxon>
    </lineage>
</organism>
<sequence length="122" mass="14157">MSNYCRYRLAGIFLAWRWRRRRAIQGKSRSMCSILVTDRADEAAEWARLLLLDLPAECSREFFSFLCSADDPFSFAPFPSWSEDLRSCEEEDDDLSPSSSHLVSFLSDLFVSFSWNRGLQIP</sequence>
<name>A0A7I8KSE8_SPIIN</name>
<dbReference type="EMBL" id="LR746270">
    <property type="protein sequence ID" value="CAA7399944.1"/>
    <property type="molecule type" value="Genomic_DNA"/>
</dbReference>